<reference evidence="1 2" key="1">
    <citation type="journal article" date="2018" name="Int. J. Syst. Evol. Microbiol.">
        <title>Glycomyces paridis sp. nov., isolated from the medicinal plant Paris polyphylla.</title>
        <authorList>
            <person name="Fang X.M."/>
            <person name="Bai J.L."/>
            <person name="Su J."/>
            <person name="Zhao L.L."/>
            <person name="Liu H.Y."/>
            <person name="Ma B.P."/>
            <person name="Zhang Y.Q."/>
            <person name="Yu L.Y."/>
        </authorList>
    </citation>
    <scope>NUCLEOTIDE SEQUENCE [LARGE SCALE GENOMIC DNA]</scope>
    <source>
        <strain evidence="1 2">CPCC 204357</strain>
    </source>
</reference>
<accession>A0A4S8PC82</accession>
<protein>
    <submittedName>
        <fullName evidence="1">Uncharacterized protein</fullName>
    </submittedName>
</protein>
<gene>
    <name evidence="1" type="ORF">E9998_13125</name>
</gene>
<evidence type="ECO:0000313" key="1">
    <source>
        <dbReference type="EMBL" id="THV27927.1"/>
    </source>
</evidence>
<dbReference type="OrthoDB" id="4772768at2"/>
<sequence length="276" mass="29303">MRTECLICREPLNGTTYLCGRDIGIAKGNLAFIAATAVDLEVTVQRLDRRGDRGPAHHAGGGDAVPLPYNAGAAEVRTEIHAAMVGLATWVANTRRDNGGHVLLARVAVKAGPDAEAAAAARYLAANLRWIAGHPNAGDVYTAITATARKLAHTCGHRPAMTDLGLCGTPGCDGQLRAPVGAREVRCRGCGAPWSVAAIRDMLLDWAADRLFTAAELAPILSRVHRRRIPKGTIGSWATRGHLEQRGRLPNGTALYRLADARDVAATMYPEKELAA</sequence>
<keyword evidence="2" id="KW-1185">Reference proteome</keyword>
<dbReference type="AlphaFoldDB" id="A0A4S8PC82"/>
<comment type="caution">
    <text evidence="1">The sequence shown here is derived from an EMBL/GenBank/DDBJ whole genome shotgun (WGS) entry which is preliminary data.</text>
</comment>
<dbReference type="RefSeq" id="WP_136530160.1">
    <property type="nucleotide sequence ID" value="NZ_STGX01000009.1"/>
</dbReference>
<name>A0A4S8PC82_9ACTN</name>
<dbReference type="Proteomes" id="UP000305792">
    <property type="component" value="Unassembled WGS sequence"/>
</dbReference>
<organism evidence="1 2">
    <name type="scientific">Glycomyces paridis</name>
    <dbReference type="NCBI Taxonomy" id="2126555"/>
    <lineage>
        <taxon>Bacteria</taxon>
        <taxon>Bacillati</taxon>
        <taxon>Actinomycetota</taxon>
        <taxon>Actinomycetes</taxon>
        <taxon>Glycomycetales</taxon>
        <taxon>Glycomycetaceae</taxon>
        <taxon>Glycomyces</taxon>
    </lineage>
</organism>
<dbReference type="EMBL" id="STGX01000009">
    <property type="protein sequence ID" value="THV27927.1"/>
    <property type="molecule type" value="Genomic_DNA"/>
</dbReference>
<evidence type="ECO:0000313" key="2">
    <source>
        <dbReference type="Proteomes" id="UP000305792"/>
    </source>
</evidence>
<proteinExistence type="predicted"/>